<dbReference type="Pfam" id="PF21365">
    <property type="entry name" value="Glyco_hydro_31_3rd"/>
    <property type="match status" value="1"/>
</dbReference>
<evidence type="ECO:0000256" key="3">
    <source>
        <dbReference type="ARBA" id="ARBA00023295"/>
    </source>
</evidence>
<dbReference type="InterPro" id="IPR048395">
    <property type="entry name" value="Glyco_hydro_31_C"/>
</dbReference>
<dbReference type="PANTHER" id="PTHR43053:SF4">
    <property type="entry name" value="MYOGENESIS-REGULATING GLYCOSIDASE"/>
    <property type="match status" value="1"/>
</dbReference>
<evidence type="ECO:0000313" key="9">
    <source>
        <dbReference type="Proteomes" id="UP001164746"/>
    </source>
</evidence>
<dbReference type="Pfam" id="PF01055">
    <property type="entry name" value="Glyco_hydro_31_2nd"/>
    <property type="match status" value="1"/>
</dbReference>
<dbReference type="PANTHER" id="PTHR43053">
    <property type="entry name" value="GLYCOSIDASE FAMILY 31"/>
    <property type="match status" value="1"/>
</dbReference>
<dbReference type="InterPro" id="IPR013780">
    <property type="entry name" value="Glyco_hydro_b"/>
</dbReference>
<dbReference type="Proteomes" id="UP001164746">
    <property type="component" value="Chromosome 9"/>
</dbReference>
<evidence type="ECO:0000256" key="5">
    <source>
        <dbReference type="SAM" id="Phobius"/>
    </source>
</evidence>
<feature type="transmembrane region" description="Helical" evidence="5">
    <location>
        <begin position="27"/>
        <end position="46"/>
    </location>
</feature>
<evidence type="ECO:0000259" key="6">
    <source>
        <dbReference type="Pfam" id="PF01055"/>
    </source>
</evidence>
<keyword evidence="9" id="KW-1185">Reference proteome</keyword>
<dbReference type="InterPro" id="IPR000322">
    <property type="entry name" value="Glyco_hydro_31_TIM"/>
</dbReference>
<dbReference type="Gene3D" id="3.20.20.80">
    <property type="entry name" value="Glycosidases"/>
    <property type="match status" value="1"/>
</dbReference>
<keyword evidence="3 4" id="KW-0326">Glycosidase</keyword>
<keyword evidence="5" id="KW-1133">Transmembrane helix</keyword>
<dbReference type="InterPro" id="IPR017853">
    <property type="entry name" value="GH"/>
</dbReference>
<proteinExistence type="inferred from homology"/>
<organism evidence="8 9">
    <name type="scientific">Mya arenaria</name>
    <name type="common">Soft-shell clam</name>
    <dbReference type="NCBI Taxonomy" id="6604"/>
    <lineage>
        <taxon>Eukaryota</taxon>
        <taxon>Metazoa</taxon>
        <taxon>Spiralia</taxon>
        <taxon>Lophotrochozoa</taxon>
        <taxon>Mollusca</taxon>
        <taxon>Bivalvia</taxon>
        <taxon>Autobranchia</taxon>
        <taxon>Heteroconchia</taxon>
        <taxon>Euheterodonta</taxon>
        <taxon>Imparidentia</taxon>
        <taxon>Neoheterodontei</taxon>
        <taxon>Myida</taxon>
        <taxon>Myoidea</taxon>
        <taxon>Myidae</taxon>
        <taxon>Mya</taxon>
    </lineage>
</organism>
<keyword evidence="2 4" id="KW-0378">Hydrolase</keyword>
<evidence type="ECO:0000256" key="2">
    <source>
        <dbReference type="ARBA" id="ARBA00022801"/>
    </source>
</evidence>
<protein>
    <submittedName>
        <fullName evidence="8">MYORG-like protein</fullName>
    </submittedName>
</protein>
<accession>A0ABY7F236</accession>
<dbReference type="SUPFAM" id="SSF51445">
    <property type="entry name" value="(Trans)glycosidases"/>
    <property type="match status" value="1"/>
</dbReference>
<sequence>MSSETNLVYETRTVTAAPGRSKQTRSLLVVMSCLILLAGVVGVVVWRVGAGGGGSPGPEPTAAPHTSAFPVRVRNLMLSSELELKIVNGSDVKLLIDLGKGGFSAVPRRCNSSSASDVNACLEWENEARLRIIYNSHNIDQRLGSALDCYEISWEALRCVDQVLTDCVNVSVDQWYGGYADKHQYWPFQKNTRSLRAYQVNDSYVGEIGGVVERYFFSTAGVGMLIDHDVPLYFSLNDPDQGQMCFTAKYETYPYVNVKNVPPVLKYKLCQAANVKDVHLKMTELFIDKPTGTPDEMLFKRPIWSTWAQYKKDINQSTVLEFANDIIANNFSYAQIEIDDDWTPAYGDMDFNTAKFPDARQMIKDLNDLGFRVTLWVHPFFNADSMAFQVAALNRMLVRQLDSPAPMITPWWDGPLAGILDVSNRSAVDWFLLKLNYMKATYNISSFKFDAGETSWAPHIYSQANVTLNPAEAYPMKWVQLAAEADPTFHQEVRVGYKTQKYPIFVRMMDKGSNWGHDNAFKSIIPCVLTYGLLGYPFVLPDMIGGNAYNGQPDPELYVRWLQLNVFLPGMQYSITPWHFNDTIVDIARTFTEMRENFSSVLIKFARESTRTGEPIIRPLWWMDPNDQVTWTIEDEFLVGDEILVAPVMEKGARSRDIYFPRGNWKNELRNTSDVISGPKWVQDYKVDIDELAYFMNIS</sequence>
<dbReference type="EMBL" id="CP111020">
    <property type="protein sequence ID" value="WAR14813.1"/>
    <property type="molecule type" value="Genomic_DNA"/>
</dbReference>
<gene>
    <name evidence="8" type="ORF">MAR_004918</name>
</gene>
<dbReference type="InterPro" id="IPR050985">
    <property type="entry name" value="Alpha-glycosidase_related"/>
</dbReference>
<dbReference type="CDD" id="cd06592">
    <property type="entry name" value="GH31_NET37"/>
    <property type="match status" value="1"/>
</dbReference>
<dbReference type="SUPFAM" id="SSF51011">
    <property type="entry name" value="Glycosyl hydrolase domain"/>
    <property type="match status" value="1"/>
</dbReference>
<dbReference type="Gene3D" id="2.60.40.1180">
    <property type="entry name" value="Golgi alpha-mannosidase II"/>
    <property type="match status" value="1"/>
</dbReference>
<evidence type="ECO:0000259" key="7">
    <source>
        <dbReference type="Pfam" id="PF21365"/>
    </source>
</evidence>
<reference evidence="8" key="1">
    <citation type="submission" date="2022-11" db="EMBL/GenBank/DDBJ databases">
        <title>Centuries of genome instability and evolution in soft-shell clam transmissible cancer (bioRxiv).</title>
        <authorList>
            <person name="Hart S.F.M."/>
            <person name="Yonemitsu M.A."/>
            <person name="Giersch R.M."/>
            <person name="Beal B.F."/>
            <person name="Arriagada G."/>
            <person name="Davis B.W."/>
            <person name="Ostrander E.A."/>
            <person name="Goff S.P."/>
            <person name="Metzger M.J."/>
        </authorList>
    </citation>
    <scope>NUCLEOTIDE SEQUENCE</scope>
    <source>
        <strain evidence="8">MELC-2E11</strain>
        <tissue evidence="8">Siphon/mantle</tissue>
    </source>
</reference>
<evidence type="ECO:0000256" key="1">
    <source>
        <dbReference type="ARBA" id="ARBA00007806"/>
    </source>
</evidence>
<keyword evidence="5" id="KW-0472">Membrane</keyword>
<name>A0ABY7F236_MYAAR</name>
<evidence type="ECO:0000313" key="8">
    <source>
        <dbReference type="EMBL" id="WAR14813.1"/>
    </source>
</evidence>
<comment type="similarity">
    <text evidence="1 4">Belongs to the glycosyl hydrolase 31 family.</text>
</comment>
<feature type="domain" description="Glycoside hydrolase family 31 TIM barrel" evidence="6">
    <location>
        <begin position="305"/>
        <end position="596"/>
    </location>
</feature>
<feature type="domain" description="Glycosyl hydrolase family 31 C-terminal" evidence="7">
    <location>
        <begin position="613"/>
        <end position="695"/>
    </location>
</feature>
<evidence type="ECO:0000256" key="4">
    <source>
        <dbReference type="RuleBase" id="RU361185"/>
    </source>
</evidence>
<keyword evidence="5" id="KW-0812">Transmembrane</keyword>